<dbReference type="UniPathway" id="UPA00703">
    <property type="reaction ID" value="UER00720"/>
</dbReference>
<comment type="pathway">
    <text evidence="3">Carbohydrate metabolism; glyoxylate cycle; (S)-malate from isocitrate: step 2/2.</text>
</comment>
<dbReference type="InterPro" id="IPR046363">
    <property type="entry name" value="MS_N_TIM-barrel_dom"/>
</dbReference>
<keyword evidence="3" id="KW-0816">Tricarboxylic acid cycle</keyword>
<dbReference type="eggNOG" id="COG2225">
    <property type="taxonomic scope" value="Bacteria"/>
</dbReference>
<dbReference type="PANTHER" id="PTHR42902:SF1">
    <property type="entry name" value="MALATE SYNTHASE 1-RELATED"/>
    <property type="match status" value="1"/>
</dbReference>
<comment type="similarity">
    <text evidence="1 3">Belongs to the malate synthase family.</text>
</comment>
<name>W4RQP4_9BACI</name>
<dbReference type="InterPro" id="IPR011076">
    <property type="entry name" value="Malate_synth_sf"/>
</dbReference>
<dbReference type="GO" id="GO:0005737">
    <property type="term" value="C:cytoplasm"/>
    <property type="evidence" value="ECO:0007669"/>
    <property type="project" value="TreeGrafter"/>
</dbReference>
<dbReference type="InterPro" id="IPR019830">
    <property type="entry name" value="Malate_synthase_CS"/>
</dbReference>
<evidence type="ECO:0000256" key="2">
    <source>
        <dbReference type="ARBA" id="ARBA00012636"/>
    </source>
</evidence>
<keyword evidence="3" id="KW-0808">Transferase</keyword>
<dbReference type="InterPro" id="IPR006252">
    <property type="entry name" value="Malate_synthA"/>
</dbReference>
<evidence type="ECO:0000313" key="6">
    <source>
        <dbReference type="Proteomes" id="UP000018949"/>
    </source>
</evidence>
<feature type="domain" description="Malate synthase TIM barrel" evidence="4">
    <location>
        <begin position="1"/>
        <end position="208"/>
    </location>
</feature>
<dbReference type="GO" id="GO:0006099">
    <property type="term" value="P:tricarboxylic acid cycle"/>
    <property type="evidence" value="ECO:0007669"/>
    <property type="project" value="UniProtKB-KW"/>
</dbReference>
<keyword evidence="3" id="KW-0329">Glyoxylate bypass</keyword>
<evidence type="ECO:0000259" key="4">
    <source>
        <dbReference type="Pfam" id="PF01274"/>
    </source>
</evidence>
<sequence>MVRPRGWHLKEKHVLLDGKPISGGLFDFAMYFFHNGKKLVEQGTGPYFYLPKMESHLEARLWNDVFVYAQNHLGIPQGTIKATVLIETILASFEMNEILYELKEHSAGLNCGRWDYIFSYLKKLRSQDDVILPDRSQVTMTVPFMRSYSLLTIQTCHRRMAPAMGGMAAQIPIKNDEEANAEAFAKVRADKEREARDGHDGTWVAHPGWFL</sequence>
<dbReference type="GO" id="GO:0004474">
    <property type="term" value="F:malate synthase activity"/>
    <property type="evidence" value="ECO:0007669"/>
    <property type="project" value="UniProtKB-EC"/>
</dbReference>
<keyword evidence="6" id="KW-1185">Reference proteome</keyword>
<dbReference type="Gene3D" id="3.20.20.360">
    <property type="entry name" value="Malate synthase, domain 3"/>
    <property type="match status" value="1"/>
</dbReference>
<organism evidence="5 6">
    <name type="scientific">Mesobacillus boroniphilus JCM 21738</name>
    <dbReference type="NCBI Taxonomy" id="1294265"/>
    <lineage>
        <taxon>Bacteria</taxon>
        <taxon>Bacillati</taxon>
        <taxon>Bacillota</taxon>
        <taxon>Bacilli</taxon>
        <taxon>Bacillales</taxon>
        <taxon>Bacillaceae</taxon>
        <taxon>Mesobacillus</taxon>
    </lineage>
</organism>
<comment type="caution">
    <text evidence="5">The sequence shown here is derived from an EMBL/GenBank/DDBJ whole genome shotgun (WGS) entry which is preliminary data.</text>
</comment>
<comment type="catalytic activity">
    <reaction evidence="3">
        <text>glyoxylate + acetyl-CoA + H2O = (S)-malate + CoA + H(+)</text>
        <dbReference type="Rhea" id="RHEA:18181"/>
        <dbReference type="ChEBI" id="CHEBI:15377"/>
        <dbReference type="ChEBI" id="CHEBI:15378"/>
        <dbReference type="ChEBI" id="CHEBI:15589"/>
        <dbReference type="ChEBI" id="CHEBI:36655"/>
        <dbReference type="ChEBI" id="CHEBI:57287"/>
        <dbReference type="ChEBI" id="CHEBI:57288"/>
        <dbReference type="EC" id="2.3.3.9"/>
    </reaction>
</comment>
<dbReference type="Pfam" id="PF01274">
    <property type="entry name" value="MS_TIM-barrel"/>
    <property type="match status" value="1"/>
</dbReference>
<dbReference type="GO" id="GO:0006097">
    <property type="term" value="P:glyoxylate cycle"/>
    <property type="evidence" value="ECO:0007669"/>
    <property type="project" value="UniProtKB-UniPathway"/>
</dbReference>
<evidence type="ECO:0000256" key="1">
    <source>
        <dbReference type="ARBA" id="ARBA00006394"/>
    </source>
</evidence>
<dbReference type="PROSITE" id="PS00510">
    <property type="entry name" value="MALATE_SYNTHASE"/>
    <property type="match status" value="1"/>
</dbReference>
<dbReference type="InterPro" id="IPR001465">
    <property type="entry name" value="Malate_synthase_TIM"/>
</dbReference>
<evidence type="ECO:0000256" key="3">
    <source>
        <dbReference type="RuleBase" id="RU000555"/>
    </source>
</evidence>
<dbReference type="AlphaFoldDB" id="W4RQP4"/>
<dbReference type="EC" id="2.3.3.9" evidence="2 3"/>
<dbReference type="SUPFAM" id="SSF51645">
    <property type="entry name" value="Malate synthase G"/>
    <property type="match status" value="1"/>
</dbReference>
<evidence type="ECO:0000313" key="5">
    <source>
        <dbReference type="EMBL" id="GAE46213.1"/>
    </source>
</evidence>
<dbReference type="Proteomes" id="UP000018949">
    <property type="component" value="Unassembled WGS sequence"/>
</dbReference>
<protein>
    <recommendedName>
        <fullName evidence="2 3">Malate synthase</fullName>
        <ecNumber evidence="2 3">2.3.3.9</ecNumber>
    </recommendedName>
</protein>
<dbReference type="EMBL" id="BAUW01000039">
    <property type="protein sequence ID" value="GAE46213.1"/>
    <property type="molecule type" value="Genomic_DNA"/>
</dbReference>
<proteinExistence type="inferred from homology"/>
<reference evidence="5 6" key="1">
    <citation type="submission" date="2013-12" db="EMBL/GenBank/DDBJ databases">
        <title>NBRP : Genome information of microbial organism related human and environment.</title>
        <authorList>
            <person name="Hattori M."/>
            <person name="Oshima K."/>
            <person name="Inaba H."/>
            <person name="Suda W."/>
            <person name="Sakamoto M."/>
            <person name="Iino T."/>
            <person name="Kitahara M."/>
            <person name="Oshida Y."/>
            <person name="Iida T."/>
            <person name="Kudo T."/>
            <person name="Itoh T."/>
            <person name="Ahmed I."/>
            <person name="Ohkuma M."/>
        </authorList>
    </citation>
    <scope>NUCLEOTIDE SEQUENCE [LARGE SCALE GENOMIC DNA]</scope>
    <source>
        <strain evidence="5 6">JCM 21738</strain>
    </source>
</reference>
<dbReference type="PANTHER" id="PTHR42902">
    <property type="entry name" value="MALATE SYNTHASE"/>
    <property type="match status" value="1"/>
</dbReference>
<accession>W4RQP4</accession>
<gene>
    <name evidence="5" type="ORF">JCM21738_3095</name>
</gene>